<evidence type="ECO:0000313" key="3">
    <source>
        <dbReference type="EMBL" id="TMI81181.1"/>
    </source>
</evidence>
<accession>A0A537JCC7</accession>
<dbReference type="GO" id="GO:0019464">
    <property type="term" value="P:glycine decarboxylation via glycine cleavage system"/>
    <property type="evidence" value="ECO:0007669"/>
    <property type="project" value="TreeGrafter"/>
</dbReference>
<comment type="caution">
    <text evidence="3">The sequence shown here is derived from an EMBL/GenBank/DDBJ whole genome shotgun (WGS) entry which is preliminary data.</text>
</comment>
<dbReference type="EMBL" id="VBAN01000219">
    <property type="protein sequence ID" value="TMI81181.1"/>
    <property type="molecule type" value="Genomic_DNA"/>
</dbReference>
<dbReference type="GO" id="GO:0005829">
    <property type="term" value="C:cytosol"/>
    <property type="evidence" value="ECO:0007669"/>
    <property type="project" value="TreeGrafter"/>
</dbReference>
<dbReference type="InterPro" id="IPR015424">
    <property type="entry name" value="PyrdxlP-dep_Trfase"/>
</dbReference>
<keyword evidence="3" id="KW-0560">Oxidoreductase</keyword>
<proteinExistence type="predicted"/>
<evidence type="ECO:0000256" key="1">
    <source>
        <dbReference type="ARBA" id="ARBA00022898"/>
    </source>
</evidence>
<name>A0A537JCC7_9BACT</name>
<gene>
    <name evidence="3" type="ORF">E6H03_07295</name>
</gene>
<dbReference type="GO" id="GO:0016594">
    <property type="term" value="F:glycine binding"/>
    <property type="evidence" value="ECO:0007669"/>
    <property type="project" value="TreeGrafter"/>
</dbReference>
<dbReference type="GO" id="GO:0005960">
    <property type="term" value="C:glycine cleavage complex"/>
    <property type="evidence" value="ECO:0007669"/>
    <property type="project" value="TreeGrafter"/>
</dbReference>
<dbReference type="Pfam" id="PF21478">
    <property type="entry name" value="GcvP2_C"/>
    <property type="match status" value="1"/>
</dbReference>
<dbReference type="Gene3D" id="3.90.1150.10">
    <property type="entry name" value="Aspartate Aminotransferase, domain 1"/>
    <property type="match status" value="1"/>
</dbReference>
<dbReference type="InterPro" id="IPR049316">
    <property type="entry name" value="GDC-P_C"/>
</dbReference>
<dbReference type="Proteomes" id="UP000318093">
    <property type="component" value="Unassembled WGS sequence"/>
</dbReference>
<dbReference type="SUPFAM" id="SSF53383">
    <property type="entry name" value="PLP-dependent transferases"/>
    <property type="match status" value="1"/>
</dbReference>
<feature type="domain" description="Glycine dehydrogenase C-terminal" evidence="2">
    <location>
        <begin position="3"/>
        <end position="63"/>
    </location>
</feature>
<dbReference type="GO" id="GO:0030170">
    <property type="term" value="F:pyridoxal phosphate binding"/>
    <property type="evidence" value="ECO:0007669"/>
    <property type="project" value="TreeGrafter"/>
</dbReference>
<dbReference type="InterPro" id="IPR015422">
    <property type="entry name" value="PyrdxlP-dep_Trfase_small"/>
</dbReference>
<dbReference type="PANTHER" id="PTHR11773">
    <property type="entry name" value="GLYCINE DEHYDROGENASE, DECARBOXYLATING"/>
    <property type="match status" value="1"/>
</dbReference>
<dbReference type="PANTHER" id="PTHR11773:SF1">
    <property type="entry name" value="GLYCINE DEHYDROGENASE (DECARBOXYLATING), MITOCHONDRIAL"/>
    <property type="match status" value="1"/>
</dbReference>
<reference evidence="3 4" key="1">
    <citation type="journal article" date="2019" name="Nat. Microbiol.">
        <title>Mediterranean grassland soil C-N compound turnover is dependent on rainfall and depth, and is mediated by genomically divergent microorganisms.</title>
        <authorList>
            <person name="Diamond S."/>
            <person name="Andeer P.F."/>
            <person name="Li Z."/>
            <person name="Crits-Christoph A."/>
            <person name="Burstein D."/>
            <person name="Anantharaman K."/>
            <person name="Lane K.R."/>
            <person name="Thomas B.C."/>
            <person name="Pan C."/>
            <person name="Northen T.R."/>
            <person name="Banfield J.F."/>
        </authorList>
    </citation>
    <scope>NUCLEOTIDE SEQUENCE [LARGE SCALE GENOMIC DNA]</scope>
    <source>
        <strain evidence="3">NP_6</strain>
    </source>
</reference>
<dbReference type="InterPro" id="IPR020581">
    <property type="entry name" value="GDC_P"/>
</dbReference>
<sequence>DRHHVSTKDMAKRLLDYGFHSPTIYFPLIVEEAIMIEPTETESPQTLDAFVDAMIAIAREAETDPEIVRTAPHETPVTRLDEVTAARRPVLRWRP</sequence>
<protein>
    <submittedName>
        <fullName evidence="3">Aminomethyl-transferring glycine dehydrogenase subunit GcvPB</fullName>
        <ecNumber evidence="3">1.4.4.2</ecNumber>
    </submittedName>
</protein>
<keyword evidence="1" id="KW-0663">Pyridoxal phosphate</keyword>
<evidence type="ECO:0000313" key="4">
    <source>
        <dbReference type="Proteomes" id="UP000318093"/>
    </source>
</evidence>
<feature type="non-terminal residue" evidence="3">
    <location>
        <position position="1"/>
    </location>
</feature>
<dbReference type="AlphaFoldDB" id="A0A537JCC7"/>
<dbReference type="EC" id="1.4.4.2" evidence="3"/>
<dbReference type="GO" id="GO:0004375">
    <property type="term" value="F:glycine dehydrogenase (decarboxylating) activity"/>
    <property type="evidence" value="ECO:0007669"/>
    <property type="project" value="UniProtKB-EC"/>
</dbReference>
<evidence type="ECO:0000259" key="2">
    <source>
        <dbReference type="Pfam" id="PF21478"/>
    </source>
</evidence>
<organism evidence="3 4">
    <name type="scientific">Candidatus Segetimicrobium genomatis</name>
    <dbReference type="NCBI Taxonomy" id="2569760"/>
    <lineage>
        <taxon>Bacteria</taxon>
        <taxon>Bacillati</taxon>
        <taxon>Candidatus Sysuimicrobiota</taxon>
        <taxon>Candidatus Sysuimicrobiia</taxon>
        <taxon>Candidatus Sysuimicrobiales</taxon>
        <taxon>Candidatus Segetimicrobiaceae</taxon>
        <taxon>Candidatus Segetimicrobium</taxon>
    </lineage>
</organism>